<name>A0ABP3D0H0_9GAMM</name>
<keyword evidence="1" id="KW-0732">Signal</keyword>
<gene>
    <name evidence="3" type="ORF">GCM10008964_09460</name>
</gene>
<organism evidence="3 4">
    <name type="scientific">Methylophaga marina</name>
    <dbReference type="NCBI Taxonomy" id="45495"/>
    <lineage>
        <taxon>Bacteria</taxon>
        <taxon>Pseudomonadati</taxon>
        <taxon>Pseudomonadota</taxon>
        <taxon>Gammaproteobacteria</taxon>
        <taxon>Thiotrichales</taxon>
        <taxon>Piscirickettsiaceae</taxon>
        <taxon>Methylophaga</taxon>
    </lineage>
</organism>
<evidence type="ECO:0000256" key="1">
    <source>
        <dbReference type="SAM" id="SignalP"/>
    </source>
</evidence>
<sequence length="166" mass="18958">MKFLGFFILSLFSGALLAEDSPQFFERCLTVVTDLKPGHVIKVERKVENERDVYEFDIRGIDGADWDVECSVRTGEVIEVEQEVDHPNHPKFKAHAKMSEAEARDIALDMYPGEIVEVEYEIEEDGKATYEFDIATRDGKEMKIEIDATSGKVIEQNLELWQVGLE</sequence>
<comment type="caution">
    <text evidence="3">The sequence shown here is derived from an EMBL/GenBank/DDBJ whole genome shotgun (WGS) entry which is preliminary data.</text>
</comment>
<dbReference type="Proteomes" id="UP001501476">
    <property type="component" value="Unassembled WGS sequence"/>
</dbReference>
<feature type="domain" description="PepSY" evidence="2">
    <location>
        <begin position="97"/>
        <end position="156"/>
    </location>
</feature>
<protein>
    <recommendedName>
        <fullName evidence="2">PepSY domain-containing protein</fullName>
    </recommendedName>
</protein>
<dbReference type="RefSeq" id="WP_286305023.1">
    <property type="nucleotide sequence ID" value="NZ_AP027741.1"/>
</dbReference>
<reference evidence="4" key="1">
    <citation type="journal article" date="2019" name="Int. J. Syst. Evol. Microbiol.">
        <title>The Global Catalogue of Microorganisms (GCM) 10K type strain sequencing project: providing services to taxonomists for standard genome sequencing and annotation.</title>
        <authorList>
            <consortium name="The Broad Institute Genomics Platform"/>
            <consortium name="The Broad Institute Genome Sequencing Center for Infectious Disease"/>
            <person name="Wu L."/>
            <person name="Ma J."/>
        </authorList>
    </citation>
    <scope>NUCLEOTIDE SEQUENCE [LARGE SCALE GENOMIC DNA]</scope>
    <source>
        <strain evidence="4">JCM 6886</strain>
    </source>
</reference>
<keyword evidence="4" id="KW-1185">Reference proteome</keyword>
<dbReference type="Pfam" id="PF03413">
    <property type="entry name" value="PepSY"/>
    <property type="match status" value="2"/>
</dbReference>
<feature type="signal peptide" evidence="1">
    <location>
        <begin position="1"/>
        <end position="18"/>
    </location>
</feature>
<evidence type="ECO:0000313" key="3">
    <source>
        <dbReference type="EMBL" id="GAA0219974.1"/>
    </source>
</evidence>
<evidence type="ECO:0000313" key="4">
    <source>
        <dbReference type="Proteomes" id="UP001501476"/>
    </source>
</evidence>
<feature type="chain" id="PRO_5047320912" description="PepSY domain-containing protein" evidence="1">
    <location>
        <begin position="19"/>
        <end position="166"/>
    </location>
</feature>
<feature type="domain" description="PepSY" evidence="2">
    <location>
        <begin position="29"/>
        <end position="81"/>
    </location>
</feature>
<evidence type="ECO:0000259" key="2">
    <source>
        <dbReference type="Pfam" id="PF03413"/>
    </source>
</evidence>
<dbReference type="Gene3D" id="3.10.450.40">
    <property type="match status" value="2"/>
</dbReference>
<dbReference type="EMBL" id="BAAADG010000003">
    <property type="protein sequence ID" value="GAA0219974.1"/>
    <property type="molecule type" value="Genomic_DNA"/>
</dbReference>
<accession>A0ABP3D0H0</accession>
<proteinExistence type="predicted"/>
<dbReference type="InterPro" id="IPR025711">
    <property type="entry name" value="PepSY"/>
</dbReference>